<dbReference type="InterPro" id="IPR016040">
    <property type="entry name" value="NAD(P)-bd_dom"/>
</dbReference>
<sequence length="228" mass="22993">MRVVVLGIATGLGARLSEALLDRGLTPVGLVRKPEQQERLRAEGVKAVLLDTGSEQVRDQLLQAMSGAGGVVLAAGTGTGPGSLGAATAAQSPAGLLSAAAEKAGVPRYVMVSALQPGESTRRELGADLPAYLAEKENAERSLGGSALDWCVLRPGPLDDSAGSGRVLLRTGGDPRPESSVARADVAATICELLIAPEPARGLLAVSAGTVPVRHAVAALRGSAVTGR</sequence>
<evidence type="ECO:0000313" key="3">
    <source>
        <dbReference type="Proteomes" id="UP000053413"/>
    </source>
</evidence>
<dbReference type="OrthoDB" id="4248066at2"/>
<dbReference type="InterPro" id="IPR036291">
    <property type="entry name" value="NAD(P)-bd_dom_sf"/>
</dbReference>
<evidence type="ECO:0000313" key="2">
    <source>
        <dbReference type="EMBL" id="KUL47216.1"/>
    </source>
</evidence>
<dbReference type="Proteomes" id="UP000053413">
    <property type="component" value="Unassembled WGS sequence"/>
</dbReference>
<dbReference type="PANTHER" id="PTHR15020">
    <property type="entry name" value="FLAVIN REDUCTASE-RELATED"/>
    <property type="match status" value="1"/>
</dbReference>
<dbReference type="AlphaFoldDB" id="A0A0X3VU38"/>
<accession>A0A0X3VU38</accession>
<proteinExistence type="predicted"/>
<dbReference type="SUPFAM" id="SSF51735">
    <property type="entry name" value="NAD(P)-binding Rossmann-fold domains"/>
    <property type="match status" value="1"/>
</dbReference>
<evidence type="ECO:0000259" key="1">
    <source>
        <dbReference type="Pfam" id="PF13460"/>
    </source>
</evidence>
<dbReference type="EMBL" id="LLZJ01000389">
    <property type="protein sequence ID" value="KUL47216.1"/>
    <property type="molecule type" value="Genomic_DNA"/>
</dbReference>
<organism evidence="2 3">
    <name type="scientific">Streptomyces violaceusniger</name>
    <dbReference type="NCBI Taxonomy" id="68280"/>
    <lineage>
        <taxon>Bacteria</taxon>
        <taxon>Bacillati</taxon>
        <taxon>Actinomycetota</taxon>
        <taxon>Actinomycetes</taxon>
        <taxon>Kitasatosporales</taxon>
        <taxon>Streptomycetaceae</taxon>
        <taxon>Streptomyces</taxon>
        <taxon>Streptomyces violaceusniger group</taxon>
    </lineage>
</organism>
<comment type="caution">
    <text evidence="2">The sequence shown here is derived from an EMBL/GenBank/DDBJ whole genome shotgun (WGS) entry which is preliminary data.</text>
</comment>
<name>A0A0X3VU38_STRVO</name>
<feature type="domain" description="NAD(P)-binding" evidence="1">
    <location>
        <begin position="11"/>
        <end position="195"/>
    </location>
</feature>
<gene>
    <name evidence="2" type="ORF">ADL28_33505</name>
</gene>
<dbReference type="Pfam" id="PF13460">
    <property type="entry name" value="NAD_binding_10"/>
    <property type="match status" value="1"/>
</dbReference>
<protein>
    <recommendedName>
        <fullName evidence="1">NAD(P)-binding domain-containing protein</fullName>
    </recommendedName>
</protein>
<dbReference type="PANTHER" id="PTHR15020:SF50">
    <property type="entry name" value="UPF0659 PROTEIN YMR090W"/>
    <property type="match status" value="1"/>
</dbReference>
<reference evidence="3" key="1">
    <citation type="submission" date="2015-10" db="EMBL/GenBank/DDBJ databases">
        <authorList>
            <person name="Ju K.-S."/>
            <person name="Doroghazi J.R."/>
            <person name="Metcalf W.W."/>
        </authorList>
    </citation>
    <scope>NUCLEOTIDE SEQUENCE [LARGE SCALE GENOMIC DNA]</scope>
    <source>
        <strain evidence="3">NRRL F-8817</strain>
    </source>
</reference>
<dbReference type="RefSeq" id="WP_059147544.1">
    <property type="nucleotide sequence ID" value="NZ_LLZJ01000389.1"/>
</dbReference>
<dbReference type="Gene3D" id="3.40.50.720">
    <property type="entry name" value="NAD(P)-binding Rossmann-like Domain"/>
    <property type="match status" value="1"/>
</dbReference>